<evidence type="ECO:0000313" key="2">
    <source>
        <dbReference type="EMBL" id="CAE8620245.1"/>
    </source>
</evidence>
<dbReference type="EMBL" id="CAJNNV010027400">
    <property type="protein sequence ID" value="CAE8620245.1"/>
    <property type="molecule type" value="Genomic_DNA"/>
</dbReference>
<feature type="compositionally biased region" description="Pro residues" evidence="1">
    <location>
        <begin position="111"/>
        <end position="124"/>
    </location>
</feature>
<dbReference type="OrthoDB" id="191139at2759"/>
<accession>A0A813G1S0</accession>
<name>A0A813G1S0_POLGL</name>
<evidence type="ECO:0000256" key="1">
    <source>
        <dbReference type="SAM" id="MobiDB-lite"/>
    </source>
</evidence>
<organism evidence="2 3">
    <name type="scientific">Polarella glacialis</name>
    <name type="common">Dinoflagellate</name>
    <dbReference type="NCBI Taxonomy" id="89957"/>
    <lineage>
        <taxon>Eukaryota</taxon>
        <taxon>Sar</taxon>
        <taxon>Alveolata</taxon>
        <taxon>Dinophyceae</taxon>
        <taxon>Suessiales</taxon>
        <taxon>Suessiaceae</taxon>
        <taxon>Polarella</taxon>
    </lineage>
</organism>
<feature type="non-terminal residue" evidence="2">
    <location>
        <position position="1"/>
    </location>
</feature>
<comment type="caution">
    <text evidence="2">The sequence shown here is derived from an EMBL/GenBank/DDBJ whole genome shotgun (WGS) entry which is preliminary data.</text>
</comment>
<dbReference type="Proteomes" id="UP000654075">
    <property type="component" value="Unassembled WGS sequence"/>
</dbReference>
<dbReference type="AlphaFoldDB" id="A0A813G1S0"/>
<gene>
    <name evidence="2" type="ORF">PGLA1383_LOCUS37809</name>
</gene>
<reference evidence="2" key="1">
    <citation type="submission" date="2021-02" db="EMBL/GenBank/DDBJ databases">
        <authorList>
            <person name="Dougan E. K."/>
            <person name="Rhodes N."/>
            <person name="Thang M."/>
            <person name="Chan C."/>
        </authorList>
    </citation>
    <scope>NUCLEOTIDE SEQUENCE</scope>
</reference>
<sequence length="124" mass="13404">RYGDAPRLCFHAIDPGTVDTKLMRQGASTGSGKRKGRGLRQGRLKFGWAPNVQSSKVSFEALVDDSFQTQSGRTLESPPEVVFDKKARTKLWEDLVELSGATWPDTNPGPASLPPPGPAFLPPA</sequence>
<proteinExistence type="predicted"/>
<feature type="region of interest" description="Disordered" evidence="1">
    <location>
        <begin position="100"/>
        <end position="124"/>
    </location>
</feature>
<keyword evidence="3" id="KW-1185">Reference proteome</keyword>
<protein>
    <submittedName>
        <fullName evidence="2">Uncharacterized protein</fullName>
    </submittedName>
</protein>
<evidence type="ECO:0000313" key="3">
    <source>
        <dbReference type="Proteomes" id="UP000654075"/>
    </source>
</evidence>